<dbReference type="PANTHER" id="PTHR39081:SF1">
    <property type="entry name" value="MUT7-C RNASE DOMAIN-CONTAINING PROTEIN"/>
    <property type="match status" value="1"/>
</dbReference>
<proteinExistence type="predicted"/>
<dbReference type="AlphaFoldDB" id="A0A7V5U2L7"/>
<reference evidence="2" key="1">
    <citation type="journal article" date="2020" name="mSystems">
        <title>Genome- and Community-Level Interaction Insights into Carbon Utilization and Element Cycling Functions of Hydrothermarchaeota in Hydrothermal Sediment.</title>
        <authorList>
            <person name="Zhou Z."/>
            <person name="Liu Y."/>
            <person name="Xu W."/>
            <person name="Pan J."/>
            <person name="Luo Z.H."/>
            <person name="Li M."/>
        </authorList>
    </citation>
    <scope>NUCLEOTIDE SEQUENCE [LARGE SCALE GENOMIC DNA]</scope>
    <source>
        <strain evidence="2">HyVt-533</strain>
    </source>
</reference>
<organism evidence="2">
    <name type="scientific">Thermodesulfatator atlanticus</name>
    <dbReference type="NCBI Taxonomy" id="501497"/>
    <lineage>
        <taxon>Bacteria</taxon>
        <taxon>Pseudomonadati</taxon>
        <taxon>Thermodesulfobacteriota</taxon>
        <taxon>Thermodesulfobacteria</taxon>
        <taxon>Thermodesulfobacteriales</taxon>
        <taxon>Thermodesulfatatoraceae</taxon>
        <taxon>Thermodesulfatator</taxon>
    </lineage>
</organism>
<gene>
    <name evidence="2" type="ORF">ENJ96_05430</name>
</gene>
<accession>A0A7V5U2L7</accession>
<evidence type="ECO:0000313" key="2">
    <source>
        <dbReference type="EMBL" id="HHI97277.1"/>
    </source>
</evidence>
<dbReference type="EMBL" id="DROK01000154">
    <property type="protein sequence ID" value="HHI97277.1"/>
    <property type="molecule type" value="Genomic_DNA"/>
</dbReference>
<dbReference type="InterPro" id="IPR002782">
    <property type="entry name" value="Mut7-C_RNAse_dom"/>
</dbReference>
<dbReference type="PANTHER" id="PTHR39081">
    <property type="entry name" value="MUT7-C DOMAIN-CONTAINING PROTEIN"/>
    <property type="match status" value="1"/>
</dbReference>
<sequence>MKGKRLAGDRTVGRLVKWLRMLGIPCALLAVKTPGDVPEDLLLLTRATSLAGPRTLLIPYEKPADQLRFVFKELPYLWEEIRPFTLCLLCNERLLEIAKEEVFGLVPEHVFRTQDKFRRCPRCGRIYWPGSHHKLMRKRLEQVLGCSLTAGQGGSAKRS</sequence>
<comment type="caution">
    <text evidence="2">The sequence shown here is derived from an EMBL/GenBank/DDBJ whole genome shotgun (WGS) entry which is preliminary data.</text>
</comment>
<evidence type="ECO:0000259" key="1">
    <source>
        <dbReference type="Pfam" id="PF01927"/>
    </source>
</evidence>
<dbReference type="Pfam" id="PF01927">
    <property type="entry name" value="Mut7-C"/>
    <property type="match status" value="1"/>
</dbReference>
<feature type="domain" description="Mut7-C RNAse" evidence="1">
    <location>
        <begin position="5"/>
        <end position="139"/>
    </location>
</feature>
<name>A0A7V5U2L7_9BACT</name>
<protein>
    <recommendedName>
        <fullName evidence="1">Mut7-C RNAse domain-containing protein</fullName>
    </recommendedName>
</protein>
<dbReference type="Proteomes" id="UP000886101">
    <property type="component" value="Unassembled WGS sequence"/>
</dbReference>